<name>A0AB72YZC6_9BIFI</name>
<comment type="caution">
    <text evidence="1">The sequence shown here is derived from an EMBL/GenBank/DDBJ whole genome shotgun (WGS) entry which is preliminary data.</text>
</comment>
<evidence type="ECO:0000313" key="1">
    <source>
        <dbReference type="EMBL" id="EFO77036.1"/>
    </source>
</evidence>
<reference evidence="1 2" key="1">
    <citation type="submission" date="2010-10" db="EMBL/GenBank/DDBJ databases">
        <authorList>
            <person name="Durkin A.S."/>
            <person name="Madupu R."/>
            <person name="Torralba M."/>
            <person name="Gillis M."/>
            <person name="Methe B."/>
            <person name="Sutton G."/>
            <person name="Nelson K.E."/>
        </authorList>
    </citation>
    <scope>NUCLEOTIDE SEQUENCE [LARGE SCALE GENOMIC DNA]</scope>
    <source>
        <strain evidence="1 2">JCVIHMP022</strain>
    </source>
</reference>
<dbReference type="Proteomes" id="UP000003457">
    <property type="component" value="Unassembled WGS sequence"/>
</dbReference>
<accession>A0AB72YZC6</accession>
<dbReference type="AlphaFoldDB" id="A0AB72YZC6"/>
<proteinExistence type="predicted"/>
<sequence length="37" mass="4209">MWNSTAVQLIAGKVDEMAPSMRLRRCGATYRNHIMLS</sequence>
<evidence type="ECO:0000313" key="2">
    <source>
        <dbReference type="Proteomes" id="UP000003457"/>
    </source>
</evidence>
<organism evidence="1 2">
    <name type="scientific">Bifidobacterium dentium JCVIHMP022</name>
    <dbReference type="NCBI Taxonomy" id="553191"/>
    <lineage>
        <taxon>Bacteria</taxon>
        <taxon>Bacillati</taxon>
        <taxon>Actinomycetota</taxon>
        <taxon>Actinomycetes</taxon>
        <taxon>Bifidobacteriales</taxon>
        <taxon>Bifidobacteriaceae</taxon>
        <taxon>Bifidobacterium</taxon>
    </lineage>
</organism>
<protein>
    <submittedName>
        <fullName evidence="1">Uncharacterized protein</fullName>
    </submittedName>
</protein>
<gene>
    <name evidence="1" type="ORF">HMPREF9003_0713</name>
</gene>
<dbReference type="EMBL" id="AEHJ01000032">
    <property type="protein sequence ID" value="EFO77036.1"/>
    <property type="molecule type" value="Genomic_DNA"/>
</dbReference>